<dbReference type="GO" id="GO:0032979">
    <property type="term" value="P:protein insertion into mitochondrial inner membrane from matrix"/>
    <property type="evidence" value="ECO:0007669"/>
    <property type="project" value="TreeGrafter"/>
</dbReference>
<dbReference type="WBParaSite" id="Minc3s04080g35431">
    <property type="protein sequence ID" value="Minc3s04080g35431"/>
    <property type="gene ID" value="Minc3s04080g35431"/>
</dbReference>
<feature type="transmembrane region" description="Helical" evidence="5">
    <location>
        <begin position="117"/>
        <end position="139"/>
    </location>
</feature>
<keyword evidence="2 5" id="KW-0812">Transmembrane</keyword>
<keyword evidence="4 5" id="KW-0472">Membrane</keyword>
<reference evidence="7" key="1">
    <citation type="submission" date="2022-11" db="UniProtKB">
        <authorList>
            <consortium name="WormBaseParasite"/>
        </authorList>
    </citation>
    <scope>IDENTIFICATION</scope>
</reference>
<dbReference type="GO" id="GO:0005743">
    <property type="term" value="C:mitochondrial inner membrane"/>
    <property type="evidence" value="ECO:0007669"/>
    <property type="project" value="TreeGrafter"/>
</dbReference>
<dbReference type="InterPro" id="IPR001708">
    <property type="entry name" value="YidC/ALB3/OXA1/COX18"/>
</dbReference>
<organism evidence="6 7">
    <name type="scientific">Meloidogyne incognita</name>
    <name type="common">Southern root-knot nematode worm</name>
    <name type="synonym">Oxyuris incognita</name>
    <dbReference type="NCBI Taxonomy" id="6306"/>
    <lineage>
        <taxon>Eukaryota</taxon>
        <taxon>Metazoa</taxon>
        <taxon>Ecdysozoa</taxon>
        <taxon>Nematoda</taxon>
        <taxon>Chromadorea</taxon>
        <taxon>Rhabditida</taxon>
        <taxon>Tylenchina</taxon>
        <taxon>Tylenchomorpha</taxon>
        <taxon>Tylenchoidea</taxon>
        <taxon>Meloidogynidae</taxon>
        <taxon>Meloidogyninae</taxon>
        <taxon>Meloidogyne</taxon>
        <taxon>Meloidogyne incognita group</taxon>
    </lineage>
</organism>
<dbReference type="CDD" id="cd20069">
    <property type="entry name" value="5TM_Oxa1-like"/>
    <property type="match status" value="1"/>
</dbReference>
<dbReference type="PANTHER" id="PTHR12428:SF66">
    <property type="entry name" value="MITOCHONDRIAL INNER MEMBRANE PROTEIN OXA1L"/>
    <property type="match status" value="1"/>
</dbReference>
<evidence type="ECO:0000256" key="4">
    <source>
        <dbReference type="ARBA" id="ARBA00023136"/>
    </source>
</evidence>
<comment type="subcellular location">
    <subcellularLocation>
        <location evidence="1">Membrane</location>
        <topology evidence="1">Multi-pass membrane protein</topology>
    </subcellularLocation>
</comment>
<dbReference type="GO" id="GO:0032977">
    <property type="term" value="F:membrane insertase activity"/>
    <property type="evidence" value="ECO:0007669"/>
    <property type="project" value="InterPro"/>
</dbReference>
<evidence type="ECO:0000256" key="1">
    <source>
        <dbReference type="ARBA" id="ARBA00004141"/>
    </source>
</evidence>
<keyword evidence="6" id="KW-1185">Reference proteome</keyword>
<evidence type="ECO:0000313" key="7">
    <source>
        <dbReference type="WBParaSite" id="Minc3s04080g35431"/>
    </source>
</evidence>
<keyword evidence="3 5" id="KW-1133">Transmembrane helix</keyword>
<accession>A0A914NCH2</accession>
<evidence type="ECO:0000313" key="6">
    <source>
        <dbReference type="Proteomes" id="UP000887563"/>
    </source>
</evidence>
<evidence type="ECO:0000256" key="2">
    <source>
        <dbReference type="ARBA" id="ARBA00022692"/>
    </source>
</evidence>
<evidence type="ECO:0000256" key="5">
    <source>
        <dbReference type="SAM" id="Phobius"/>
    </source>
</evidence>
<protein>
    <submittedName>
        <fullName evidence="7">Uncharacterized protein</fullName>
    </submittedName>
</protein>
<dbReference type="AlphaFoldDB" id="A0A914NCH2"/>
<name>A0A914NCH2_MELIC</name>
<evidence type="ECO:0000256" key="3">
    <source>
        <dbReference type="ARBA" id="ARBA00022989"/>
    </source>
</evidence>
<proteinExistence type="predicted"/>
<dbReference type="Proteomes" id="UP000887563">
    <property type="component" value="Unplaced"/>
</dbReference>
<sequence>MIGDQRKLKFVKVFISFRHFSCSKGLVNKSFQYVNTKSIVNLQFVRPLSTKDIFFKEIADLTSQIPPPPVPSGTKQTLEELVAAGVSILDDLELWSCWKPSCWLRWGFELCHFYTDLPWWGVIAAMTFLIRLSLIYVPIKMQRFNARQSQFRPELQKFTDRIRESKREGDHMLVHQIMMEQKDFLKQNVDISPFKYFPLIGANTLVFMSQFFAIRDMAVAKYPGFQDGGIYWFTDLTVGDPYWVY</sequence>
<dbReference type="PANTHER" id="PTHR12428">
    <property type="entry name" value="OXA1"/>
    <property type="match status" value="1"/>
</dbReference>